<protein>
    <submittedName>
        <fullName evidence="2">Transcription factor Tos4</fullName>
    </submittedName>
</protein>
<feature type="region of interest" description="Disordered" evidence="1">
    <location>
        <begin position="125"/>
        <end position="246"/>
    </location>
</feature>
<feature type="region of interest" description="Disordered" evidence="1">
    <location>
        <begin position="274"/>
        <end position="299"/>
    </location>
</feature>
<dbReference type="OMA" id="RDRVEIM"/>
<evidence type="ECO:0000313" key="2">
    <source>
        <dbReference type="EMBL" id="EER39404.1"/>
    </source>
</evidence>
<dbReference type="STRING" id="544712.C6HJX8"/>
<dbReference type="VEuPathDB" id="FungiDB:HCDG_06509"/>
<dbReference type="eggNOG" id="ENOG502RZJP">
    <property type="taxonomic scope" value="Eukaryota"/>
</dbReference>
<feature type="region of interest" description="Disordered" evidence="1">
    <location>
        <begin position="25"/>
        <end position="85"/>
    </location>
</feature>
<accession>C6HJX8</accession>
<proteinExistence type="predicted"/>
<feature type="compositionally biased region" description="Polar residues" evidence="1">
    <location>
        <begin position="204"/>
        <end position="228"/>
    </location>
</feature>
<dbReference type="HOGENOM" id="CLU_027207_0_0_1"/>
<reference evidence="3" key="1">
    <citation type="submission" date="2009-05" db="EMBL/GenBank/DDBJ databases">
        <title>The genome sequence of Ajellomyces capsulatus strain H143.</title>
        <authorList>
            <person name="Champion M."/>
            <person name="Cuomo C.A."/>
            <person name="Ma L.-J."/>
            <person name="Henn M.R."/>
            <person name="Sil A."/>
            <person name="Goldman B."/>
            <person name="Young S.K."/>
            <person name="Kodira C.D."/>
            <person name="Zeng Q."/>
            <person name="Koehrsen M."/>
            <person name="Alvarado L."/>
            <person name="Berlin A.M."/>
            <person name="Borenstein D."/>
            <person name="Chen Z."/>
            <person name="Engels R."/>
            <person name="Freedman E."/>
            <person name="Gellesch M."/>
            <person name="Goldberg J."/>
            <person name="Griggs A."/>
            <person name="Gujja S."/>
            <person name="Heiman D.I."/>
            <person name="Hepburn T.A."/>
            <person name="Howarth C."/>
            <person name="Jen D."/>
            <person name="Larson L."/>
            <person name="Lewis B."/>
            <person name="Mehta T."/>
            <person name="Park D."/>
            <person name="Pearson M."/>
            <person name="Roberts A."/>
            <person name="Saif S."/>
            <person name="Shea T.D."/>
            <person name="Shenoy N."/>
            <person name="Sisk P."/>
            <person name="Stolte C."/>
            <person name="Sykes S."/>
            <person name="Walk T."/>
            <person name="White J."/>
            <person name="Yandava C."/>
            <person name="Klein B."/>
            <person name="McEwen J.G."/>
            <person name="Puccia R."/>
            <person name="Goldman G.H."/>
            <person name="Felipe M.S."/>
            <person name="Nino-Vega G."/>
            <person name="San-Blas G."/>
            <person name="Taylor J.W."/>
            <person name="Mendoza L."/>
            <person name="Galagan J.E."/>
            <person name="Nusbaum C."/>
            <person name="Birren B.W."/>
        </authorList>
    </citation>
    <scope>NUCLEOTIDE SEQUENCE [LARGE SCALE GENOMIC DNA]</scope>
    <source>
        <strain evidence="3">H143</strain>
    </source>
</reference>
<name>C6HJX8_AJECH</name>
<organism evidence="2 3">
    <name type="scientific">Ajellomyces capsulatus (strain H143)</name>
    <name type="common">Darling's disease fungus</name>
    <name type="synonym">Histoplasma capsulatum</name>
    <dbReference type="NCBI Taxonomy" id="544712"/>
    <lineage>
        <taxon>Eukaryota</taxon>
        <taxon>Fungi</taxon>
        <taxon>Dikarya</taxon>
        <taxon>Ascomycota</taxon>
        <taxon>Pezizomycotina</taxon>
        <taxon>Eurotiomycetes</taxon>
        <taxon>Eurotiomycetidae</taxon>
        <taxon>Onygenales</taxon>
        <taxon>Ajellomycetaceae</taxon>
        <taxon>Histoplasma</taxon>
    </lineage>
</organism>
<evidence type="ECO:0000256" key="1">
    <source>
        <dbReference type="SAM" id="MobiDB-lite"/>
    </source>
</evidence>
<dbReference type="Proteomes" id="UP000002624">
    <property type="component" value="Unassembled WGS sequence"/>
</dbReference>
<dbReference type="EMBL" id="GG692429">
    <property type="protein sequence ID" value="EER39404.1"/>
    <property type="molecule type" value="Genomic_DNA"/>
</dbReference>
<dbReference type="OrthoDB" id="5348546at2759"/>
<dbReference type="AlphaFoldDB" id="C6HJX8"/>
<sequence>MELESSPPRADTLPLPIAGVKRPASLLPAFEPSSSPSLPRPYKRLARESGDDVSPYPTPVPTSSTAILTSSPPRRQAVRPGLKRTLSVASERAPLSTVPSIMLPLSGEPILMGRSSGSCHFQLTSDQTWEESSPVRKPGTTSHPLQASPLRSRGRLASPISPSPAVQALQPPEPPLLTPSRSVHSAVVVYEDEPSPTRQKDSKSTSQLTEVVSSPFHNENLRNSMSSSCDDKAEELSEHDEENDPIIHSFGPFGDNILPRMASFNTGMSPVRSPVNIRKPAVSPRQHTAASKPVKTEDDQHSLKQNVQNHVVNQLAFSRLSSTPLSTIISHLPPELWKKTPSGDGGFSSLEIKSIIGTIACIGEVSREGKDAAGKPLESEYYYIPDLDEDEKRKEAVVNDLMKPGLRSCRKQHKRYYWRKPK</sequence>
<gene>
    <name evidence="2" type="ORF">HCDG_06509</name>
</gene>
<evidence type="ECO:0000313" key="3">
    <source>
        <dbReference type="Proteomes" id="UP000002624"/>
    </source>
</evidence>